<protein>
    <submittedName>
        <fullName evidence="4">Uncharacterized protein</fullName>
    </submittedName>
</protein>
<dbReference type="Proteomes" id="UP001470230">
    <property type="component" value="Unassembled WGS sequence"/>
</dbReference>
<accession>A0ABR2JE54</accession>
<feature type="compositionally biased region" description="Polar residues" evidence="1">
    <location>
        <begin position="1421"/>
        <end position="1432"/>
    </location>
</feature>
<evidence type="ECO:0000256" key="3">
    <source>
        <dbReference type="SAM" id="SignalP"/>
    </source>
</evidence>
<sequence length="1853" mass="208206">MKIALIILLFFLSESKIPLQFRELADQALQNARQKVPQELREDTKYPGDYEDSDCHFTLKKTFTNAYTKDIKGFAASEKNVAIVKRKRFNIKDNYIFIDPKTQTLYKLKKTIATEDNVIIYESVKTDIFSLMTNFHLYKTTDEYFPLNYTHEGSKVPRLTLSKSFNWNSNTHKPFLNTIPGTNIQYGYGAYAGFGLNTDFSFKSKKDIKLRVSAKLDARIGAEVLVPSNTKINVPNKVLLNLNVAIPGLGFSKKFLGLKVALGSSFLFDVNFTDMSVNIPVGFDYFKGYNLVGTKYIQITPNSVTDSKWDLRFLSLPETSSVSEIKKSFLSAYFIGTFNVVPSFLFGFTIGSYKLNFQVGLVVQFKWKLEFDTKKCMFPYLKATIVIPIDMFYSFSGLKIIFQIIKPKFSRIPIKSYRKGPFCINAPSLFIEGYNKFIQSKEDISTPYYVQNYKFYEKRGSTQYPKQIRFRVVDSNSQVLLQRPFPYTKYETSADSNVISFVSPDVPNNGKFEWRLYYKDSQNIEKQASYYLPISVSSITSEKYSSNANIQLDKSNTDITYFSINLQKCELIETGRIFKRNMDYIAFKPDPSYSGYYASIYFDSEGSLYQNTCDYTSSSWSNLDFREDSLYYQTDENLNIKLTSISSSTDSFSAVINIYLNYQKNSNTKTILLGVYETGVLNKNTLHNAEDIGLGSLSFNCYAPSQNSATITINGKITYQSQGTSTITTKTIYSDGSFSSEVTLAGTTKATFSITKTSPTVIADLYREMFMPEPDQELVAETIKITPEESQTITVNFREQEIYKIIDITLPYDSLLNSANNKYMLFYTEDGSDLRFLYDNSRKSYNEKCFYCYVSSLTYIQIPIRRDETEEKSYDIQIEFLRHDTSTNSDSIEVLNREAHTTIKFDGTVQSAFVTPAVNGQSWFVADGQPNSQYTNNVIYIDEDTALILRKYTQLTTYTTVSVDFYLIYSELTELVPSLTVDLTYMSPLLNKYPSFPYYIYFPNGYKVMAKDDAGEELGTSDVNENGLAQFTLSKTGNITFIPICKDNKGMMCQITYETPTATGYHLIKYPDRDGISTTGCGFLTELIPVVSGQSFTYYKSYEEDIVKVREYSNEEVKLLIKIEDVTSAQYLEGESNARRRICLYKENSPNEIIPFSRNYFNDNYDDLLQALFVTEADLTETNQLDNDEDGCYVLDAYLLSNAKINTLPKGVCDLPSSSITNPNYDPNAGSGDPTKPPQTSDPTKPPVTSDPTKPPVTSDPTKPPQTSDPTKPPQTSDPTKPPQTSDPTKPPQTSDPTKPPQTSDPTKPPQTSDPTKPPQTSDPTKPPQTSDPTKPPVTSDPTKPPVTSDPTEPPVTSDPTKPPVTSDPTKPPQTSDPTEPPVTSDPTKPPVTSDPTEPPVTSDPTKPPVTSDPTKPPVTSDPTKPPQTSDPTKPPVTSDPTKPPQTSDENKPQPDISSIIDETLIQTPLATPPPVEINDTTVKENSFIGQVQFSESPDDIKQDIENMFNAPSNPNQDDKVDQYIIIENKENKDIEFKNLSLKDNQYVKVSNNTNIKLTSGDLNLLLDRSSFKVNINLNDTNDVKLAIKNMDRCTVKFDTQDPEKKSISIDSNLDVYNPISFEYSENIESIELNSINIHKSGSFSSSIPVQTKYLSAQPKMSGKLSKITISNELNIEQSAVLELDDVSLNDATLNLNLHTYTSSNYEAPMLHGTLGKPPSKIVLTKPNDSSKLPEDNEKYLLFQGTFTTTCNEWKGRINYGSAHFNDGVCEDIQSLMTLNEKKSLNILHNPNLKSDKGKKLSGVQIAGIVIGVVLGIALIVVAVIIVIKVMKRRQNTTDENYVDESKITDIEF</sequence>
<evidence type="ECO:0000313" key="5">
    <source>
        <dbReference type="Proteomes" id="UP001470230"/>
    </source>
</evidence>
<feature type="chain" id="PRO_5046262752" evidence="3">
    <location>
        <begin position="16"/>
        <end position="1853"/>
    </location>
</feature>
<organism evidence="4 5">
    <name type="scientific">Tritrichomonas musculus</name>
    <dbReference type="NCBI Taxonomy" id="1915356"/>
    <lineage>
        <taxon>Eukaryota</taxon>
        <taxon>Metamonada</taxon>
        <taxon>Parabasalia</taxon>
        <taxon>Tritrichomonadida</taxon>
        <taxon>Tritrichomonadidae</taxon>
        <taxon>Tritrichomonas</taxon>
    </lineage>
</organism>
<dbReference type="PANTHER" id="PTHR35683:SF7">
    <property type="entry name" value="APPLE DOMAIN-CONTAINING PROTEIN"/>
    <property type="match status" value="1"/>
</dbReference>
<feature type="compositionally biased region" description="Polar residues" evidence="1">
    <location>
        <begin position="1439"/>
        <end position="1448"/>
    </location>
</feature>
<feature type="transmembrane region" description="Helical" evidence="2">
    <location>
        <begin position="1806"/>
        <end position="1828"/>
    </location>
</feature>
<keyword evidence="2" id="KW-0472">Membrane</keyword>
<keyword evidence="2" id="KW-0812">Transmembrane</keyword>
<keyword evidence="3" id="KW-0732">Signal</keyword>
<evidence type="ECO:0000313" key="4">
    <source>
        <dbReference type="EMBL" id="KAK8875618.1"/>
    </source>
</evidence>
<dbReference type="EMBL" id="JAPFFF010000012">
    <property type="protein sequence ID" value="KAK8875618.1"/>
    <property type="molecule type" value="Genomic_DNA"/>
</dbReference>
<keyword evidence="2" id="KW-1133">Transmembrane helix</keyword>
<feature type="compositionally biased region" description="Polar residues" evidence="1">
    <location>
        <begin position="1259"/>
        <end position="1333"/>
    </location>
</feature>
<evidence type="ECO:0000256" key="1">
    <source>
        <dbReference type="SAM" id="MobiDB-lite"/>
    </source>
</evidence>
<proteinExistence type="predicted"/>
<feature type="signal peptide" evidence="3">
    <location>
        <begin position="1"/>
        <end position="15"/>
    </location>
</feature>
<keyword evidence="5" id="KW-1185">Reference proteome</keyword>
<evidence type="ECO:0000256" key="2">
    <source>
        <dbReference type="SAM" id="Phobius"/>
    </source>
</evidence>
<comment type="caution">
    <text evidence="4">The sequence shown here is derived from an EMBL/GenBank/DDBJ whole genome shotgun (WGS) entry which is preliminary data.</text>
</comment>
<gene>
    <name evidence="4" type="ORF">M9Y10_005787</name>
</gene>
<reference evidence="4 5" key="1">
    <citation type="submission" date="2024-04" db="EMBL/GenBank/DDBJ databases">
        <title>Tritrichomonas musculus Genome.</title>
        <authorList>
            <person name="Alves-Ferreira E."/>
            <person name="Grigg M."/>
            <person name="Lorenzi H."/>
            <person name="Galac M."/>
        </authorList>
    </citation>
    <scope>NUCLEOTIDE SEQUENCE [LARGE SCALE GENOMIC DNA]</scope>
    <source>
        <strain evidence="4 5">EAF2021</strain>
    </source>
</reference>
<feature type="region of interest" description="Disordered" evidence="1">
    <location>
        <begin position="1219"/>
        <end position="1456"/>
    </location>
</feature>
<feature type="compositionally biased region" description="Polar residues" evidence="1">
    <location>
        <begin position="1367"/>
        <end position="1378"/>
    </location>
</feature>
<name>A0ABR2JE54_9EUKA</name>
<dbReference type="PANTHER" id="PTHR35683">
    <property type="entry name" value="YALI0C04136P"/>
    <property type="match status" value="1"/>
</dbReference>